<feature type="compositionally biased region" description="Low complexity" evidence="1">
    <location>
        <begin position="410"/>
        <end position="420"/>
    </location>
</feature>
<keyword evidence="2" id="KW-0472">Membrane</keyword>
<accession>A0ABP0GS66</accession>
<feature type="compositionally biased region" description="Low complexity" evidence="1">
    <location>
        <begin position="451"/>
        <end position="461"/>
    </location>
</feature>
<evidence type="ECO:0000313" key="4">
    <source>
        <dbReference type="Proteomes" id="UP001642483"/>
    </source>
</evidence>
<comment type="caution">
    <text evidence="3">The sequence shown here is derived from an EMBL/GenBank/DDBJ whole genome shotgun (WGS) entry which is preliminary data.</text>
</comment>
<organism evidence="3 4">
    <name type="scientific">Clavelina lepadiformis</name>
    <name type="common">Light-bulb sea squirt</name>
    <name type="synonym">Ascidia lepadiformis</name>
    <dbReference type="NCBI Taxonomy" id="159417"/>
    <lineage>
        <taxon>Eukaryota</taxon>
        <taxon>Metazoa</taxon>
        <taxon>Chordata</taxon>
        <taxon>Tunicata</taxon>
        <taxon>Ascidiacea</taxon>
        <taxon>Aplousobranchia</taxon>
        <taxon>Clavelinidae</taxon>
        <taxon>Clavelina</taxon>
    </lineage>
</organism>
<feature type="region of interest" description="Disordered" evidence="1">
    <location>
        <begin position="252"/>
        <end position="344"/>
    </location>
</feature>
<dbReference type="PANTHER" id="PTHR23320:SF130">
    <property type="entry name" value="TRANSMEMBRANE PROTEIN 212"/>
    <property type="match status" value="1"/>
</dbReference>
<evidence type="ECO:0000313" key="3">
    <source>
        <dbReference type="EMBL" id="CAK8694581.1"/>
    </source>
</evidence>
<feature type="region of interest" description="Disordered" evidence="1">
    <location>
        <begin position="187"/>
        <end position="223"/>
    </location>
</feature>
<dbReference type="EMBL" id="CAWYQH010000141">
    <property type="protein sequence ID" value="CAK8694581.1"/>
    <property type="molecule type" value="Genomic_DNA"/>
</dbReference>
<keyword evidence="4" id="KW-1185">Reference proteome</keyword>
<feature type="compositionally biased region" description="Low complexity" evidence="1">
    <location>
        <begin position="259"/>
        <end position="271"/>
    </location>
</feature>
<dbReference type="InterPro" id="IPR030417">
    <property type="entry name" value="MS4A"/>
</dbReference>
<gene>
    <name evidence="3" type="ORF">CVLEPA_LOCUS27943</name>
</gene>
<keyword evidence="2" id="KW-1133">Transmembrane helix</keyword>
<evidence type="ECO:0000256" key="1">
    <source>
        <dbReference type="SAM" id="MobiDB-lite"/>
    </source>
</evidence>
<protein>
    <submittedName>
        <fullName evidence="3">Uncharacterized protein</fullName>
    </submittedName>
</protein>
<feature type="compositionally biased region" description="Polar residues" evidence="1">
    <location>
        <begin position="274"/>
        <end position="292"/>
    </location>
</feature>
<feature type="transmembrane region" description="Helical" evidence="2">
    <location>
        <begin position="64"/>
        <end position="82"/>
    </location>
</feature>
<proteinExistence type="predicted"/>
<reference evidence="3 4" key="1">
    <citation type="submission" date="2024-02" db="EMBL/GenBank/DDBJ databases">
        <authorList>
            <person name="Daric V."/>
            <person name="Darras S."/>
        </authorList>
    </citation>
    <scope>NUCLEOTIDE SEQUENCE [LARGE SCALE GENOMIC DNA]</scope>
</reference>
<evidence type="ECO:0000256" key="2">
    <source>
        <dbReference type="SAM" id="Phobius"/>
    </source>
</evidence>
<dbReference type="Proteomes" id="UP001642483">
    <property type="component" value="Unassembled WGS sequence"/>
</dbReference>
<name>A0ABP0GS66_CLALP</name>
<feature type="region of interest" description="Disordered" evidence="1">
    <location>
        <begin position="451"/>
        <end position="479"/>
    </location>
</feature>
<feature type="compositionally biased region" description="Polar residues" evidence="1">
    <location>
        <begin position="363"/>
        <end position="382"/>
    </location>
</feature>
<feature type="transmembrane region" description="Helical" evidence="2">
    <location>
        <begin position="94"/>
        <end position="118"/>
    </location>
</feature>
<feature type="transmembrane region" description="Helical" evidence="2">
    <location>
        <begin position="21"/>
        <end position="44"/>
    </location>
</feature>
<feature type="region of interest" description="Disordered" evidence="1">
    <location>
        <begin position="361"/>
        <end position="425"/>
    </location>
</feature>
<feature type="compositionally biased region" description="Basic and acidic residues" evidence="1">
    <location>
        <begin position="200"/>
        <end position="211"/>
    </location>
</feature>
<feature type="transmembrane region" description="Helical" evidence="2">
    <location>
        <begin position="130"/>
        <end position="151"/>
    </location>
</feature>
<feature type="compositionally biased region" description="Basic and acidic residues" evidence="1">
    <location>
        <begin position="463"/>
        <end position="477"/>
    </location>
</feature>
<sequence>MDRLNTGETTSSKKLRLGLRITLFVIGTFTILLGGACIFLGIVLVDTHLANNGSFYSTTLGEGIWCGVWIVAAGVVSIVLSICAPKFCLVCTHLVFHACGILFAIALITISSIHALSLTTTNQFLELTMIMVYFAIAALVLLILCVLLYLCDIASSSYRKYKAQKSCPHGSYQSFEGDIEVPSFVETEDKEDNDSPQTEVETKQHTTKVEIHAPAGYSITEEDDEIKKDIDAGSDDSTSQIQADLVELKVDTTNVREASPGLSSSNSSTESDGTDNVSPNKSIEVYSGSSLSEVLPISEKTEQSPNGSSEEEIEHSVHESTVVLPEYKHKTSTSKAEKKKNQQTSSFSTWLSKFKKKRKKSNIDSNCSSKQNTQKEPSNFPTTECEGAVASFSGTHSNGKAEDKQTLYQSSSTSCSSSSSSDEDERLEIILPNQPLNNSLLQNMENAVLPEVPCKKNNNPPENDDKYSTPKKAEGQKRNPRWSALLEDTSSWAFTSVMVEGSEEKDKNYRSEASAPVHFPIVDISSYVEPSNFVVQKEHVSSASKDELLFVRQPTVEVPGMETYPRRSSFHLTFDHK</sequence>
<dbReference type="PANTHER" id="PTHR23320">
    <property type="entry name" value="MEMBRANE-SPANNING 4-DOMAINS SUBFAMILY A MS4A -RELATED"/>
    <property type="match status" value="1"/>
</dbReference>
<keyword evidence="2" id="KW-0812">Transmembrane</keyword>